<keyword evidence="1" id="KW-0812">Transmembrane</keyword>
<keyword evidence="3" id="KW-1185">Reference proteome</keyword>
<organism evidence="2 3">
    <name type="scientific">Sphingomonas oryzagri</name>
    <dbReference type="NCBI Taxonomy" id="3042314"/>
    <lineage>
        <taxon>Bacteria</taxon>
        <taxon>Pseudomonadati</taxon>
        <taxon>Pseudomonadota</taxon>
        <taxon>Alphaproteobacteria</taxon>
        <taxon>Sphingomonadales</taxon>
        <taxon>Sphingomonadaceae</taxon>
        <taxon>Sphingomonas</taxon>
    </lineage>
</organism>
<reference evidence="2" key="1">
    <citation type="submission" date="2023-04" db="EMBL/GenBank/DDBJ databases">
        <title>Sphingomonas sp. MAHUQ-71 isolated from rice field.</title>
        <authorList>
            <person name="Huq M.A."/>
        </authorList>
    </citation>
    <scope>NUCLEOTIDE SEQUENCE</scope>
    <source>
        <strain evidence="2">MAHUQ-71</strain>
    </source>
</reference>
<accession>A0ABT6N7U1</accession>
<comment type="caution">
    <text evidence="2">The sequence shown here is derived from an EMBL/GenBank/DDBJ whole genome shotgun (WGS) entry which is preliminary data.</text>
</comment>
<evidence type="ECO:0000313" key="3">
    <source>
        <dbReference type="Proteomes" id="UP001160625"/>
    </source>
</evidence>
<feature type="transmembrane region" description="Helical" evidence="1">
    <location>
        <begin position="6"/>
        <end position="23"/>
    </location>
</feature>
<protein>
    <submittedName>
        <fullName evidence="2">Uncharacterized protein</fullName>
    </submittedName>
</protein>
<name>A0ABT6N7U1_9SPHN</name>
<evidence type="ECO:0000256" key="1">
    <source>
        <dbReference type="SAM" id="Phobius"/>
    </source>
</evidence>
<proteinExistence type="predicted"/>
<keyword evidence="1" id="KW-1133">Transmembrane helix</keyword>
<dbReference type="RefSeq" id="WP_281046509.1">
    <property type="nucleotide sequence ID" value="NZ_JARYGZ010000007.1"/>
</dbReference>
<evidence type="ECO:0000313" key="2">
    <source>
        <dbReference type="EMBL" id="MDH7641170.1"/>
    </source>
</evidence>
<dbReference type="Proteomes" id="UP001160625">
    <property type="component" value="Unassembled WGS sequence"/>
</dbReference>
<sequence length="52" mass="5157">MSGTIGIAIEAIAIAGMIYLAAIECHDAFAKIRALPAEDAAGDAAELQGVAA</sequence>
<keyword evidence="1" id="KW-0472">Membrane</keyword>
<gene>
    <name evidence="2" type="ORF">QGN17_20715</name>
</gene>
<dbReference type="EMBL" id="JARYGZ010000007">
    <property type="protein sequence ID" value="MDH7641170.1"/>
    <property type="molecule type" value="Genomic_DNA"/>
</dbReference>